<evidence type="ECO:0000313" key="3">
    <source>
        <dbReference type="Proteomes" id="UP001642900"/>
    </source>
</evidence>
<dbReference type="AlphaFoldDB" id="A0A6G4WJB4"/>
<reference evidence="2 3" key="1">
    <citation type="submission" date="2020-02" db="EMBL/GenBank/DDBJ databases">
        <title>Genome sequence of strain CCNWXJ40-4.</title>
        <authorList>
            <person name="Gao J."/>
            <person name="Sun J."/>
        </authorList>
    </citation>
    <scope>NUCLEOTIDE SEQUENCE [LARGE SCALE GENOMIC DNA]</scope>
    <source>
        <strain evidence="2 3">CCNWXJ 40-4</strain>
    </source>
</reference>
<evidence type="ECO:0000259" key="1">
    <source>
        <dbReference type="Pfam" id="PF13280"/>
    </source>
</evidence>
<name>A0A6G4WJB4_9HYPH</name>
<dbReference type="Pfam" id="PF13280">
    <property type="entry name" value="WYL"/>
    <property type="match status" value="1"/>
</dbReference>
<dbReference type="Gene3D" id="3.10.450.620">
    <property type="entry name" value="JHP933, nucleotidyltransferase-like core domain"/>
    <property type="match status" value="1"/>
</dbReference>
<feature type="domain" description="WYL" evidence="1">
    <location>
        <begin position="313"/>
        <end position="375"/>
    </location>
</feature>
<protein>
    <submittedName>
        <fullName evidence="2">WYL domain-containing protein</fullName>
    </submittedName>
</protein>
<dbReference type="Pfam" id="PF08843">
    <property type="entry name" value="AbiEii"/>
    <property type="match status" value="1"/>
</dbReference>
<proteinExistence type="predicted"/>
<dbReference type="Proteomes" id="UP001642900">
    <property type="component" value="Unassembled WGS sequence"/>
</dbReference>
<keyword evidence="3" id="KW-1185">Reference proteome</keyword>
<dbReference type="RefSeq" id="WP_165033184.1">
    <property type="nucleotide sequence ID" value="NZ_JAAKZF010000068.1"/>
</dbReference>
<dbReference type="InterPro" id="IPR014942">
    <property type="entry name" value="AbiEii"/>
</dbReference>
<organism evidence="2 3">
    <name type="scientific">Allomesorhizobium camelthorni</name>
    <dbReference type="NCBI Taxonomy" id="475069"/>
    <lineage>
        <taxon>Bacteria</taxon>
        <taxon>Pseudomonadati</taxon>
        <taxon>Pseudomonadota</taxon>
        <taxon>Alphaproteobacteria</taxon>
        <taxon>Hyphomicrobiales</taxon>
        <taxon>Phyllobacteriaceae</taxon>
        <taxon>Allomesorhizobium</taxon>
    </lineage>
</organism>
<accession>A0A6G4WJB4</accession>
<gene>
    <name evidence="2" type="ORF">G6N73_27695</name>
</gene>
<dbReference type="InterPro" id="IPR026881">
    <property type="entry name" value="WYL_dom"/>
</dbReference>
<evidence type="ECO:0000313" key="2">
    <source>
        <dbReference type="EMBL" id="NGO54851.1"/>
    </source>
</evidence>
<sequence>MIGKREILDVAATVGLNPHVVEKDYALGWALAGIFAHPELADSWVFKGGTCLKKCYFETYRFSEDLDFTLLDAAHLDEAFLKRVFGEVSAWIYERTGLEFPAQSQDFELFSNPRGNPSCQGKLSYRGPVSSSSGGLPRVKLDLTADERVILAPVRVPIFHPYSDAPADGITVLSYAYEEAFGEKVRALAERTRPRDLYDVVNLYRNTEARPSPSVLMDVLRQKCAFKGIAVPRASDLDGHRGALEGSWQHMLGHQLPALPPVDAFWDVLPEFFGWLEEVGAPGIPAAYAAAAGETVIRERTLRLALRPVPQSALEIIRFAAANRLCVDLAYDGRTRRIEPYSLRRTQDGNIILHTWSVESNAHRSYRVDRIEGAQATNQTFSPRYAVELTPAGPVIIPPTPQSAMPRAAASSFRSARAARPVAPKRTANFSSGPTYVYQCPVCRKKFKRKTMTSALNAHKGANGYPCPGRSGIYVKTEF</sequence>
<dbReference type="PROSITE" id="PS52050">
    <property type="entry name" value="WYL"/>
    <property type="match status" value="1"/>
</dbReference>
<dbReference type="EMBL" id="JAAKZF010000068">
    <property type="protein sequence ID" value="NGO54851.1"/>
    <property type="molecule type" value="Genomic_DNA"/>
</dbReference>
<comment type="caution">
    <text evidence="2">The sequence shown here is derived from an EMBL/GenBank/DDBJ whole genome shotgun (WGS) entry which is preliminary data.</text>
</comment>